<dbReference type="OrthoDB" id="769196at2"/>
<evidence type="ECO:0000313" key="1">
    <source>
        <dbReference type="EMBL" id="RFZ89959.1"/>
    </source>
</evidence>
<comment type="caution">
    <text evidence="1">The sequence shown here is derived from an EMBL/GenBank/DDBJ whole genome shotgun (WGS) entry which is preliminary data.</text>
</comment>
<gene>
    <name evidence="1" type="ORF">D0C36_23985</name>
</gene>
<sequence length="74" mass="8618">MKTLQFNFDHPVKGNACLVPADCERQKTMRFTVQSEVDNSLNIPVGECKAGQWTLILDWQYEGRLFSHREKFTI</sequence>
<dbReference type="RefSeq" id="WP_117394277.1">
    <property type="nucleotide sequence ID" value="NZ_QWDC01000008.1"/>
</dbReference>
<protein>
    <submittedName>
        <fullName evidence="1">Uncharacterized protein</fullName>
    </submittedName>
</protein>
<organism evidence="1 2">
    <name type="scientific">Mucilaginibacter conchicola</name>
    <dbReference type="NCBI Taxonomy" id="2303333"/>
    <lineage>
        <taxon>Bacteria</taxon>
        <taxon>Pseudomonadati</taxon>
        <taxon>Bacteroidota</taxon>
        <taxon>Sphingobacteriia</taxon>
        <taxon>Sphingobacteriales</taxon>
        <taxon>Sphingobacteriaceae</taxon>
        <taxon>Mucilaginibacter</taxon>
    </lineage>
</organism>
<name>A0A372NLX7_9SPHI</name>
<keyword evidence="2" id="KW-1185">Reference proteome</keyword>
<dbReference type="EMBL" id="QWDC01000008">
    <property type="protein sequence ID" value="RFZ89959.1"/>
    <property type="molecule type" value="Genomic_DNA"/>
</dbReference>
<evidence type="ECO:0000313" key="2">
    <source>
        <dbReference type="Proteomes" id="UP000264217"/>
    </source>
</evidence>
<dbReference type="Proteomes" id="UP000264217">
    <property type="component" value="Unassembled WGS sequence"/>
</dbReference>
<proteinExistence type="predicted"/>
<dbReference type="AlphaFoldDB" id="A0A372NLX7"/>
<reference evidence="1 2" key="1">
    <citation type="submission" date="2018-08" db="EMBL/GenBank/DDBJ databases">
        <title>Mucilaginibacter sp. MYSH2.</title>
        <authorList>
            <person name="Seo T."/>
        </authorList>
    </citation>
    <scope>NUCLEOTIDE SEQUENCE [LARGE SCALE GENOMIC DNA]</scope>
    <source>
        <strain evidence="1 2">MYSH2</strain>
    </source>
</reference>
<accession>A0A372NLX7</accession>